<sequence length="229" mass="25922">MAKHPSAWGVSLDSLRDDYGTQFFEAALVCFVTQYQNPEYTKAQVEAASHNIHIPFQKLPVYHHIKFASTDPYSINSLQTIVDSIHAQPAYLDKYGKGVPAWFDTGLITYRGNAICGVSGHCAGRICTIFTLPPKALRHWFLQMGHKPAEYLAYVEWFTPFEPSPKPNHFLYKISKHCVQGEQQASIVPVELIRQSVHLLPKFGPVALEEWKSTIQIHWGSQEIGPEFP</sequence>
<reference evidence="1" key="1">
    <citation type="submission" date="2021-03" db="EMBL/GenBank/DDBJ databases">
        <title>Evolutionary priming and transition to the ectomycorrhizal habit in an iconic lineage of mushroom-forming fungi: is preadaptation a requirement?</title>
        <authorList>
            <consortium name="DOE Joint Genome Institute"/>
            <person name="Looney B.P."/>
            <person name="Miyauchi S."/>
            <person name="Morin E."/>
            <person name="Drula E."/>
            <person name="Courty P.E."/>
            <person name="Chicoki N."/>
            <person name="Fauchery L."/>
            <person name="Kohler A."/>
            <person name="Kuo A."/>
            <person name="LaButti K."/>
            <person name="Pangilinan J."/>
            <person name="Lipzen A."/>
            <person name="Riley R."/>
            <person name="Andreopoulos W."/>
            <person name="He G."/>
            <person name="Johnson J."/>
            <person name="Barry K.W."/>
            <person name="Grigoriev I.V."/>
            <person name="Nagy L."/>
            <person name="Hibbett D."/>
            <person name="Henrissat B."/>
            <person name="Matheny P.B."/>
            <person name="Labbe J."/>
            <person name="Martin A.F."/>
        </authorList>
    </citation>
    <scope>NUCLEOTIDE SEQUENCE</scope>
    <source>
        <strain evidence="1">BPL698</strain>
    </source>
</reference>
<name>A0ACC0TSW3_9AGAM</name>
<dbReference type="Proteomes" id="UP001207468">
    <property type="component" value="Unassembled WGS sequence"/>
</dbReference>
<keyword evidence="2" id="KW-1185">Reference proteome</keyword>
<proteinExistence type="predicted"/>
<protein>
    <submittedName>
        <fullName evidence="1">Uncharacterized protein</fullName>
    </submittedName>
</protein>
<organism evidence="1 2">
    <name type="scientific">Russula earlei</name>
    <dbReference type="NCBI Taxonomy" id="71964"/>
    <lineage>
        <taxon>Eukaryota</taxon>
        <taxon>Fungi</taxon>
        <taxon>Dikarya</taxon>
        <taxon>Basidiomycota</taxon>
        <taxon>Agaricomycotina</taxon>
        <taxon>Agaricomycetes</taxon>
        <taxon>Russulales</taxon>
        <taxon>Russulaceae</taxon>
        <taxon>Russula</taxon>
    </lineage>
</organism>
<evidence type="ECO:0000313" key="2">
    <source>
        <dbReference type="Proteomes" id="UP001207468"/>
    </source>
</evidence>
<gene>
    <name evidence="1" type="ORF">F5148DRAFT_1154708</name>
</gene>
<evidence type="ECO:0000313" key="1">
    <source>
        <dbReference type="EMBL" id="KAI9435013.1"/>
    </source>
</evidence>
<dbReference type="EMBL" id="JAGFNK010001091">
    <property type="protein sequence ID" value="KAI9435013.1"/>
    <property type="molecule type" value="Genomic_DNA"/>
</dbReference>
<comment type="caution">
    <text evidence="1">The sequence shown here is derived from an EMBL/GenBank/DDBJ whole genome shotgun (WGS) entry which is preliminary data.</text>
</comment>
<accession>A0ACC0TSW3</accession>